<feature type="domain" description="P-type ATPase A" evidence="10">
    <location>
        <begin position="133"/>
        <end position="232"/>
    </location>
</feature>
<keyword evidence="4 9" id="KW-0812">Transmembrane</keyword>
<dbReference type="Proteomes" id="UP000824070">
    <property type="component" value="Unassembled WGS sequence"/>
</dbReference>
<evidence type="ECO:0000313" key="12">
    <source>
        <dbReference type="Proteomes" id="UP000824070"/>
    </source>
</evidence>
<dbReference type="InterPro" id="IPR001757">
    <property type="entry name" value="P_typ_ATPase"/>
</dbReference>
<comment type="caution">
    <text evidence="11">The sequence shown here is derived from an EMBL/GenBank/DDBJ whole genome shotgun (WGS) entry which is preliminary data.</text>
</comment>
<dbReference type="SUPFAM" id="SSF56784">
    <property type="entry name" value="HAD-like"/>
    <property type="match status" value="1"/>
</dbReference>
<feature type="transmembrane region" description="Helical" evidence="9">
    <location>
        <begin position="252"/>
        <end position="271"/>
    </location>
</feature>
<dbReference type="Gene3D" id="3.40.1110.10">
    <property type="entry name" value="Calcium-transporting ATPase, cytoplasmic domain N"/>
    <property type="match status" value="1"/>
</dbReference>
<dbReference type="EC" id="7.2.2.21" evidence="7"/>
<dbReference type="SUPFAM" id="SSF81653">
    <property type="entry name" value="Calcium ATPase, transduction domain A"/>
    <property type="match status" value="1"/>
</dbReference>
<dbReference type="PROSITE" id="PS00154">
    <property type="entry name" value="ATPASE_E1_E2"/>
    <property type="match status" value="1"/>
</dbReference>
<dbReference type="NCBIfam" id="TIGR01525">
    <property type="entry name" value="ATPase-IB_hvy"/>
    <property type="match status" value="1"/>
</dbReference>
<protein>
    <recommendedName>
        <fullName evidence="7">Cd(2+)-exporting ATPase</fullName>
        <ecNumber evidence="7">7.2.2.21</ecNumber>
    </recommendedName>
</protein>
<dbReference type="NCBIfam" id="TIGR01512">
    <property type="entry name" value="ATPase-IB2_Cd"/>
    <property type="match status" value="1"/>
</dbReference>
<keyword evidence="9" id="KW-0067">ATP-binding</keyword>
<comment type="catalytic activity">
    <reaction evidence="8">
        <text>Cd(2+)(in) + ATP + H2O = Cd(2+)(out) + ADP + phosphate + H(+)</text>
        <dbReference type="Rhea" id="RHEA:12132"/>
        <dbReference type="ChEBI" id="CHEBI:15377"/>
        <dbReference type="ChEBI" id="CHEBI:15378"/>
        <dbReference type="ChEBI" id="CHEBI:30616"/>
        <dbReference type="ChEBI" id="CHEBI:43474"/>
        <dbReference type="ChEBI" id="CHEBI:48775"/>
        <dbReference type="ChEBI" id="CHEBI:456216"/>
        <dbReference type="EC" id="7.2.2.21"/>
    </reaction>
</comment>
<dbReference type="InterPro" id="IPR023298">
    <property type="entry name" value="ATPase_P-typ_TM_dom_sf"/>
</dbReference>
<evidence type="ECO:0000313" key="11">
    <source>
        <dbReference type="EMBL" id="HIU45073.1"/>
    </source>
</evidence>
<dbReference type="EMBL" id="DVMV01000014">
    <property type="protein sequence ID" value="HIU45073.1"/>
    <property type="molecule type" value="Genomic_DNA"/>
</dbReference>
<dbReference type="NCBIfam" id="TIGR01494">
    <property type="entry name" value="ATPase_P-type"/>
    <property type="match status" value="1"/>
</dbReference>
<dbReference type="PANTHER" id="PTHR48085">
    <property type="entry name" value="CADMIUM/ZINC-TRANSPORTING ATPASE HMA2-RELATED"/>
    <property type="match status" value="1"/>
</dbReference>
<dbReference type="Pfam" id="PF00122">
    <property type="entry name" value="E1-E2_ATPase"/>
    <property type="match status" value="1"/>
</dbReference>
<keyword evidence="5 9" id="KW-1133">Transmembrane helix</keyword>
<dbReference type="InterPro" id="IPR023299">
    <property type="entry name" value="ATPase_P-typ_cyto_dom_N"/>
</dbReference>
<dbReference type="InterPro" id="IPR018303">
    <property type="entry name" value="ATPase_P-typ_P_site"/>
</dbReference>
<evidence type="ECO:0000259" key="10">
    <source>
        <dbReference type="Pfam" id="PF00122"/>
    </source>
</evidence>
<dbReference type="AlphaFoldDB" id="A0A9D1LNF3"/>
<feature type="transmembrane region" description="Helical" evidence="9">
    <location>
        <begin position="575"/>
        <end position="596"/>
    </location>
</feature>
<dbReference type="GO" id="GO:0008551">
    <property type="term" value="F:P-type cadmium transporter activity"/>
    <property type="evidence" value="ECO:0007669"/>
    <property type="project" value="UniProtKB-EC"/>
</dbReference>
<keyword evidence="9" id="KW-0479">Metal-binding</keyword>
<keyword evidence="9" id="KW-1003">Cell membrane</keyword>
<sequence>MMEEKENRRKEAAILFTRVGLSVALLLLGTLYLNEDNFPWYANLIVMLASYLIIAYDVIFKAFRLTFAGKDPFNECTLMVLASFGAFALRAFGKDENEYLEGVLVILLYQIGEFFQDLAEDKSKDAITKAIDLRKEKAKVPVDGKLLEKDAEDIVPGDVLLISSGSKVLCDGAIVAGEAMVDESSLTGEFVPVAKAEGDDITSGTMVLEGYVEVVASRAYSDSTVAKLLELVTSSAEKKSKATRFISRFSRYYTPIVMALAIMVAVLPPLFLGIADGDVWARWIYAALSFLIVSCPCAVVISVPLAYFSGLGLASRSGVLVKGAAYFDQLNSLYAVAFDKTGTLTEGRFKLLSCHPEGISESEFLEYAAASEAISNHPIAACLKSLSPFDQSQVSSAVDLAGDGVKAVYKGHEVFAGKAKEGDSPKEEGTAVSLYIDGEYRGYCLLGDQAKPNAKQAISELNRRGILTCMFSGDRKEHAEQMASSLGLKVVQGGLTPEQKTEALKELIAKKKGTVAFVGDGINDAPSIALSDVGIAMGGLGSDAAVANADCVILNDDPKKIITLLRVAKKTKNRASFNILASLGVKGIVMALSIAASATGAFSMPIAVSVFADSGLALLMILSSLLLGFEKVK</sequence>
<dbReference type="InterPro" id="IPR008250">
    <property type="entry name" value="ATPase_P-typ_transduc_dom_A_sf"/>
</dbReference>
<feature type="transmembrane region" description="Helical" evidence="9">
    <location>
        <begin position="602"/>
        <end position="629"/>
    </location>
</feature>
<dbReference type="GO" id="GO:0046872">
    <property type="term" value="F:metal ion binding"/>
    <property type="evidence" value="ECO:0007669"/>
    <property type="project" value="UniProtKB-KW"/>
</dbReference>
<evidence type="ECO:0000256" key="7">
    <source>
        <dbReference type="ARBA" id="ARBA00039103"/>
    </source>
</evidence>
<evidence type="ECO:0000256" key="5">
    <source>
        <dbReference type="ARBA" id="ARBA00022989"/>
    </source>
</evidence>
<keyword evidence="6 9" id="KW-0472">Membrane</keyword>
<dbReference type="GO" id="GO:0005886">
    <property type="term" value="C:plasma membrane"/>
    <property type="evidence" value="ECO:0007669"/>
    <property type="project" value="UniProtKB-SubCell"/>
</dbReference>
<dbReference type="GO" id="GO:0016887">
    <property type="term" value="F:ATP hydrolysis activity"/>
    <property type="evidence" value="ECO:0007669"/>
    <property type="project" value="InterPro"/>
</dbReference>
<reference evidence="11" key="1">
    <citation type="submission" date="2020-10" db="EMBL/GenBank/DDBJ databases">
        <authorList>
            <person name="Gilroy R."/>
        </authorList>
    </citation>
    <scope>NUCLEOTIDE SEQUENCE</scope>
    <source>
        <strain evidence="11">ChiGjej1B1-22543</strain>
    </source>
</reference>
<evidence type="ECO:0000256" key="3">
    <source>
        <dbReference type="ARBA" id="ARBA00022539"/>
    </source>
</evidence>
<dbReference type="PANTHER" id="PTHR48085:SF5">
    <property type="entry name" value="CADMIUM_ZINC-TRANSPORTING ATPASE HMA4-RELATED"/>
    <property type="match status" value="1"/>
</dbReference>
<feature type="transmembrane region" description="Helical" evidence="9">
    <location>
        <begin position="12"/>
        <end position="34"/>
    </location>
</feature>
<keyword evidence="9" id="KW-0547">Nucleotide-binding</keyword>
<dbReference type="InterPro" id="IPR059000">
    <property type="entry name" value="ATPase_P-type_domA"/>
</dbReference>
<dbReference type="Gene3D" id="2.70.150.10">
    <property type="entry name" value="Calcium-transporting ATPase, cytoplasmic transduction domain A"/>
    <property type="match status" value="1"/>
</dbReference>
<dbReference type="Gene3D" id="3.40.50.1000">
    <property type="entry name" value="HAD superfamily/HAD-like"/>
    <property type="match status" value="1"/>
</dbReference>
<evidence type="ECO:0000256" key="4">
    <source>
        <dbReference type="ARBA" id="ARBA00022692"/>
    </source>
</evidence>
<dbReference type="GO" id="GO:0005524">
    <property type="term" value="F:ATP binding"/>
    <property type="evidence" value="ECO:0007669"/>
    <property type="project" value="UniProtKB-UniRule"/>
</dbReference>
<evidence type="ECO:0000256" key="6">
    <source>
        <dbReference type="ARBA" id="ARBA00023136"/>
    </source>
</evidence>
<name>A0A9D1LNF3_9FIRM</name>
<evidence type="ECO:0000256" key="9">
    <source>
        <dbReference type="RuleBase" id="RU362081"/>
    </source>
</evidence>
<comment type="similarity">
    <text evidence="2 9">Belongs to the cation transport ATPase (P-type) (TC 3.A.3) family. Type IB subfamily.</text>
</comment>
<evidence type="ECO:0000256" key="8">
    <source>
        <dbReference type="ARBA" id="ARBA00049338"/>
    </source>
</evidence>
<gene>
    <name evidence="11" type="primary">cadA</name>
    <name evidence="11" type="ORF">IAC52_02110</name>
</gene>
<keyword evidence="3" id="KW-0104">Cadmium</keyword>
<evidence type="ECO:0000256" key="2">
    <source>
        <dbReference type="ARBA" id="ARBA00006024"/>
    </source>
</evidence>
<proteinExistence type="inferred from homology"/>
<dbReference type="PRINTS" id="PR00119">
    <property type="entry name" value="CATATPASE"/>
</dbReference>
<comment type="subcellular location">
    <subcellularLocation>
        <location evidence="9">Cell membrane</location>
    </subcellularLocation>
    <subcellularLocation>
        <location evidence="1">Membrane</location>
        <topology evidence="1">Multi-pass membrane protein</topology>
    </subcellularLocation>
</comment>
<dbReference type="Pfam" id="PF00702">
    <property type="entry name" value="Hydrolase"/>
    <property type="match status" value="1"/>
</dbReference>
<reference evidence="11" key="2">
    <citation type="journal article" date="2021" name="PeerJ">
        <title>Extensive microbial diversity within the chicken gut microbiome revealed by metagenomics and culture.</title>
        <authorList>
            <person name="Gilroy R."/>
            <person name="Ravi A."/>
            <person name="Getino M."/>
            <person name="Pursley I."/>
            <person name="Horton D.L."/>
            <person name="Alikhan N.F."/>
            <person name="Baker D."/>
            <person name="Gharbi K."/>
            <person name="Hall N."/>
            <person name="Watson M."/>
            <person name="Adriaenssens E.M."/>
            <person name="Foster-Nyarko E."/>
            <person name="Jarju S."/>
            <person name="Secka A."/>
            <person name="Antonio M."/>
            <person name="Oren A."/>
            <person name="Chaudhuri R.R."/>
            <person name="La Ragione R."/>
            <person name="Hildebrand F."/>
            <person name="Pallen M.J."/>
        </authorList>
    </citation>
    <scope>NUCLEOTIDE SEQUENCE</scope>
    <source>
        <strain evidence="11">ChiGjej1B1-22543</strain>
    </source>
</reference>
<feature type="transmembrane region" description="Helical" evidence="9">
    <location>
        <begin position="283"/>
        <end position="308"/>
    </location>
</feature>
<dbReference type="InterPro" id="IPR027256">
    <property type="entry name" value="P-typ_ATPase_IB"/>
</dbReference>
<evidence type="ECO:0000256" key="1">
    <source>
        <dbReference type="ARBA" id="ARBA00004141"/>
    </source>
</evidence>
<dbReference type="SUPFAM" id="SSF81665">
    <property type="entry name" value="Calcium ATPase, transmembrane domain M"/>
    <property type="match status" value="1"/>
</dbReference>
<dbReference type="InterPro" id="IPR036412">
    <property type="entry name" value="HAD-like_sf"/>
</dbReference>
<dbReference type="InterPro" id="IPR051014">
    <property type="entry name" value="Cation_Transport_ATPase_IB"/>
</dbReference>
<accession>A0A9D1LNF3</accession>
<organism evidence="11 12">
    <name type="scientific">Candidatus Alloenteromonas pullicola</name>
    <dbReference type="NCBI Taxonomy" id="2840784"/>
    <lineage>
        <taxon>Bacteria</taxon>
        <taxon>Bacillati</taxon>
        <taxon>Bacillota</taxon>
        <taxon>Bacillota incertae sedis</taxon>
        <taxon>Candidatus Alloenteromonas</taxon>
    </lineage>
</organism>
<dbReference type="InterPro" id="IPR023214">
    <property type="entry name" value="HAD_sf"/>
</dbReference>
<feature type="transmembrane region" description="Helical" evidence="9">
    <location>
        <begin position="40"/>
        <end position="60"/>
    </location>
</feature>